<comment type="caution">
    <text evidence="2">The sequence shown here is derived from an EMBL/GenBank/DDBJ whole genome shotgun (WGS) entry which is preliminary data.</text>
</comment>
<protein>
    <submittedName>
        <fullName evidence="2">Uncharacterized protein</fullName>
    </submittedName>
</protein>
<name>A0ABP4YJA0_9ACTN</name>
<dbReference type="EMBL" id="BAAALT010000141">
    <property type="protein sequence ID" value="GAA1815936.1"/>
    <property type="molecule type" value="Genomic_DNA"/>
</dbReference>
<reference evidence="3" key="1">
    <citation type="journal article" date="2019" name="Int. J. Syst. Evol. Microbiol.">
        <title>The Global Catalogue of Microorganisms (GCM) 10K type strain sequencing project: providing services to taxonomists for standard genome sequencing and annotation.</title>
        <authorList>
            <consortium name="The Broad Institute Genomics Platform"/>
            <consortium name="The Broad Institute Genome Sequencing Center for Infectious Disease"/>
            <person name="Wu L."/>
            <person name="Ma J."/>
        </authorList>
    </citation>
    <scope>NUCLEOTIDE SEQUENCE [LARGE SCALE GENOMIC DNA]</scope>
    <source>
        <strain evidence="3">JCM 13250</strain>
    </source>
</reference>
<sequence length="62" mass="6585">MCPKDHPSTAGLWRECAPMGPPGGTSRRTTRWLRLHPGGGYLVWKPAGGVSDAANFSNHLAG</sequence>
<gene>
    <name evidence="2" type="ORF">GCM10009682_41000</name>
</gene>
<keyword evidence="3" id="KW-1185">Reference proteome</keyword>
<organism evidence="2 3">
    <name type="scientific">Luedemannella flava</name>
    <dbReference type="NCBI Taxonomy" id="349316"/>
    <lineage>
        <taxon>Bacteria</taxon>
        <taxon>Bacillati</taxon>
        <taxon>Actinomycetota</taxon>
        <taxon>Actinomycetes</taxon>
        <taxon>Micromonosporales</taxon>
        <taxon>Micromonosporaceae</taxon>
        <taxon>Luedemannella</taxon>
    </lineage>
</organism>
<proteinExistence type="predicted"/>
<evidence type="ECO:0000313" key="3">
    <source>
        <dbReference type="Proteomes" id="UP001500218"/>
    </source>
</evidence>
<feature type="region of interest" description="Disordered" evidence="1">
    <location>
        <begin position="1"/>
        <end position="29"/>
    </location>
</feature>
<dbReference type="Proteomes" id="UP001500218">
    <property type="component" value="Unassembled WGS sequence"/>
</dbReference>
<evidence type="ECO:0000313" key="2">
    <source>
        <dbReference type="EMBL" id="GAA1815936.1"/>
    </source>
</evidence>
<evidence type="ECO:0000256" key="1">
    <source>
        <dbReference type="SAM" id="MobiDB-lite"/>
    </source>
</evidence>
<accession>A0ABP4YJA0</accession>